<protein>
    <recommendedName>
        <fullName evidence="4">Coagulation factor 5 8 type domain containing protein</fullName>
    </recommendedName>
</protein>
<dbReference type="STRING" id="1081102.A0A162IF67"/>
<comment type="caution">
    <text evidence="2">The sequence shown here is derived from an EMBL/GenBank/DDBJ whole genome shotgun (WGS) entry which is preliminary data.</text>
</comment>
<evidence type="ECO:0008006" key="4">
    <source>
        <dbReference type="Google" id="ProtNLM"/>
    </source>
</evidence>
<dbReference type="AlphaFoldDB" id="A0A162IF67"/>
<dbReference type="OrthoDB" id="5186230at2759"/>
<keyword evidence="1" id="KW-0732">Signal</keyword>
<proteinExistence type="predicted"/>
<reference evidence="2 3" key="1">
    <citation type="journal article" date="2016" name="Genome Biol. Evol.">
        <title>Divergent and convergent evolution of fungal pathogenicity.</title>
        <authorList>
            <person name="Shang Y."/>
            <person name="Xiao G."/>
            <person name="Zheng P."/>
            <person name="Cen K."/>
            <person name="Zhan S."/>
            <person name="Wang C."/>
        </authorList>
    </citation>
    <scope>NUCLEOTIDE SEQUENCE [LARGE SCALE GENOMIC DNA]</scope>
    <source>
        <strain evidence="2 3">RCEF 264</strain>
    </source>
</reference>
<evidence type="ECO:0000313" key="3">
    <source>
        <dbReference type="Proteomes" id="UP000076874"/>
    </source>
</evidence>
<evidence type="ECO:0000256" key="1">
    <source>
        <dbReference type="SAM" id="SignalP"/>
    </source>
</evidence>
<dbReference type="Proteomes" id="UP000076874">
    <property type="component" value="Unassembled WGS sequence"/>
</dbReference>
<accession>A0A162IF67</accession>
<gene>
    <name evidence="2" type="ORF">SPI_07866</name>
</gene>
<dbReference type="EMBL" id="AZHD01000017">
    <property type="protein sequence ID" value="OAA56255.1"/>
    <property type="molecule type" value="Genomic_DNA"/>
</dbReference>
<feature type="chain" id="PRO_5007835380" description="Coagulation factor 5 8 type domain containing protein" evidence="1">
    <location>
        <begin position="23"/>
        <end position="315"/>
    </location>
</feature>
<organism evidence="2 3">
    <name type="scientific">Niveomyces insectorum RCEF 264</name>
    <dbReference type="NCBI Taxonomy" id="1081102"/>
    <lineage>
        <taxon>Eukaryota</taxon>
        <taxon>Fungi</taxon>
        <taxon>Dikarya</taxon>
        <taxon>Ascomycota</taxon>
        <taxon>Pezizomycotina</taxon>
        <taxon>Sordariomycetes</taxon>
        <taxon>Hypocreomycetidae</taxon>
        <taxon>Hypocreales</taxon>
        <taxon>Cordycipitaceae</taxon>
        <taxon>Niveomyces</taxon>
    </lineage>
</organism>
<sequence length="315" mass="34124">MKRFVWIFSQFLLALFLRHAHCEEVTTKEENASSGIRAIFLFKDVLKSNTTALLTSGFNSFIIFGVGILADGGIMYYSNTPGSKDTLIATNGSYVGSAALADKVRSFKSADAGGSSSNRVEISMNAQHVRDLMRSPGAGTDTPIYRNFVALREAWGLDAVNDDDESIYDASSKAAFAKMLGTAGYHYTVAPYTNGNFWVNLKTKLEGSSSSSSSSNGTSQAPLLDRVYLQCYDGGAENKPGSWQSALGMKVVPLVWVTNDSKPSQGTTAAQAESRFRAWNSASTLAGAGYWNDFDIEKNRLSYKAYGDVLTTLFP</sequence>
<name>A0A162IF67_9HYPO</name>
<feature type="signal peptide" evidence="1">
    <location>
        <begin position="1"/>
        <end position="22"/>
    </location>
</feature>
<evidence type="ECO:0000313" key="2">
    <source>
        <dbReference type="EMBL" id="OAA56255.1"/>
    </source>
</evidence>
<keyword evidence="3" id="KW-1185">Reference proteome</keyword>